<dbReference type="PANTHER" id="PTHR46268:SF6">
    <property type="entry name" value="UNIVERSAL STRESS PROTEIN UP12"/>
    <property type="match status" value="1"/>
</dbReference>
<comment type="caution">
    <text evidence="3">The sequence shown here is derived from an EMBL/GenBank/DDBJ whole genome shotgun (WGS) entry which is preliminary data.</text>
</comment>
<comment type="similarity">
    <text evidence="1">Belongs to the universal stress protein A family.</text>
</comment>
<dbReference type="Proteomes" id="UP000744769">
    <property type="component" value="Unassembled WGS sequence"/>
</dbReference>
<dbReference type="PANTHER" id="PTHR46268">
    <property type="entry name" value="STRESS RESPONSE PROTEIN NHAX"/>
    <property type="match status" value="1"/>
</dbReference>
<proteinExistence type="inferred from homology"/>
<dbReference type="PRINTS" id="PR01438">
    <property type="entry name" value="UNVRSLSTRESS"/>
</dbReference>
<dbReference type="Pfam" id="PF00582">
    <property type="entry name" value="Usp"/>
    <property type="match status" value="2"/>
</dbReference>
<dbReference type="InterPro" id="IPR006016">
    <property type="entry name" value="UspA"/>
</dbReference>
<reference evidence="3" key="1">
    <citation type="submission" date="2020-03" db="EMBL/GenBank/DDBJ databases">
        <title>Draft sequencing of Calidifontibacter sp. DB0510.</title>
        <authorList>
            <person name="Kim D.-U."/>
        </authorList>
    </citation>
    <scope>NUCLEOTIDE SEQUENCE</scope>
    <source>
        <strain evidence="3">DB0510</strain>
    </source>
</reference>
<accession>A0A967AYN1</accession>
<dbReference type="AlphaFoldDB" id="A0A967AYN1"/>
<evidence type="ECO:0000256" key="1">
    <source>
        <dbReference type="ARBA" id="ARBA00008791"/>
    </source>
</evidence>
<dbReference type="CDD" id="cd00293">
    <property type="entry name" value="USP-like"/>
    <property type="match status" value="1"/>
</dbReference>
<dbReference type="Gene3D" id="3.40.50.620">
    <property type="entry name" value="HUPs"/>
    <property type="match status" value="2"/>
</dbReference>
<evidence type="ECO:0000313" key="3">
    <source>
        <dbReference type="EMBL" id="NHN55103.1"/>
    </source>
</evidence>
<organism evidence="3 4">
    <name type="scientific">Metallococcus carri</name>
    <dbReference type="NCBI Taxonomy" id="1656884"/>
    <lineage>
        <taxon>Bacteria</taxon>
        <taxon>Bacillati</taxon>
        <taxon>Actinomycetota</taxon>
        <taxon>Actinomycetes</taxon>
        <taxon>Micrococcales</taxon>
        <taxon>Dermacoccaceae</taxon>
        <taxon>Metallococcus</taxon>
    </lineage>
</organism>
<dbReference type="InterPro" id="IPR014729">
    <property type="entry name" value="Rossmann-like_a/b/a_fold"/>
</dbReference>
<dbReference type="RefSeq" id="WP_166194085.1">
    <property type="nucleotide sequence ID" value="NZ_JAAOIV010000003.1"/>
</dbReference>
<name>A0A967AYN1_9MICO</name>
<feature type="domain" description="UspA" evidence="2">
    <location>
        <begin position="145"/>
        <end position="286"/>
    </location>
</feature>
<protein>
    <submittedName>
        <fullName evidence="3">Universal stress protein</fullName>
    </submittedName>
</protein>
<dbReference type="InterPro" id="IPR006015">
    <property type="entry name" value="Universal_stress_UspA"/>
</dbReference>
<dbReference type="SUPFAM" id="SSF52402">
    <property type="entry name" value="Adenine nucleotide alpha hydrolases-like"/>
    <property type="match status" value="2"/>
</dbReference>
<feature type="domain" description="UspA" evidence="2">
    <location>
        <begin position="2"/>
        <end position="135"/>
    </location>
</feature>
<dbReference type="EMBL" id="JAAOIV010000003">
    <property type="protein sequence ID" value="NHN55103.1"/>
    <property type="molecule type" value="Genomic_DNA"/>
</dbReference>
<keyword evidence="4" id="KW-1185">Reference proteome</keyword>
<evidence type="ECO:0000313" key="4">
    <source>
        <dbReference type="Proteomes" id="UP000744769"/>
    </source>
</evidence>
<sequence length="286" mass="29453">MIVVGFSNTPDCERALAWAAHEAKRLDEELLVVSVMAHPRFVDAGGAVVLDPTDLEQAAADLAEEGARQARERGVEKVATRSALGTVAEQLVDAAQGARLLVIGSHGRSPLLSALLGSTSYAVCAHAPCPVVVVRTEAPKPDADRPIVVGVDGSERSLVAADFAARAAEATGAPLHCVVVWSNPAALLAASSYLDTTGLAMGDQLRDSARVTVEEIAESLRRQHPSVTITAEVLDGDPASTLAEASAGAGLLVTGSRGRGGLRGMMLGSVSHGVLHNAKCPVAIVR</sequence>
<gene>
    <name evidence="3" type="ORF">G9U51_04785</name>
</gene>
<evidence type="ECO:0000259" key="2">
    <source>
        <dbReference type="Pfam" id="PF00582"/>
    </source>
</evidence>